<gene>
    <name evidence="2" type="ORF">DFO77_10219</name>
</gene>
<organism evidence="2 3">
    <name type="scientific">Marinilabilia salmonicolor</name>
    <dbReference type="NCBI Taxonomy" id="989"/>
    <lineage>
        <taxon>Bacteria</taxon>
        <taxon>Pseudomonadati</taxon>
        <taxon>Bacteroidota</taxon>
        <taxon>Bacteroidia</taxon>
        <taxon>Marinilabiliales</taxon>
        <taxon>Marinilabiliaceae</taxon>
        <taxon>Marinilabilia</taxon>
    </lineage>
</organism>
<keyword evidence="3" id="KW-1185">Reference proteome</keyword>
<reference evidence="2 3" key="1">
    <citation type="submission" date="2018-07" db="EMBL/GenBank/DDBJ databases">
        <title>Freshwater and sediment microbial communities from various areas in North America, analyzing microbe dynamics in response to fracking.</title>
        <authorList>
            <person name="Lamendella R."/>
        </authorList>
    </citation>
    <scope>NUCLEOTIDE SEQUENCE [LARGE SCALE GENOMIC DNA]</scope>
    <source>
        <strain evidence="2 3">160A</strain>
    </source>
</reference>
<dbReference type="RefSeq" id="WP_114436204.1">
    <property type="nucleotide sequence ID" value="NZ_QPIZ01000002.1"/>
</dbReference>
<evidence type="ECO:0000313" key="2">
    <source>
        <dbReference type="EMBL" id="RCW38865.1"/>
    </source>
</evidence>
<dbReference type="Proteomes" id="UP000252733">
    <property type="component" value="Unassembled WGS sequence"/>
</dbReference>
<comment type="caution">
    <text evidence="2">The sequence shown here is derived from an EMBL/GenBank/DDBJ whole genome shotgun (WGS) entry which is preliminary data.</text>
</comment>
<evidence type="ECO:0000313" key="3">
    <source>
        <dbReference type="Proteomes" id="UP000252733"/>
    </source>
</evidence>
<sequence>MAKSIFDKLSDESVVNQIRKQSESHLEHIQRENRKGSGRKKAECAPHLQKYYADGPGNDVVQVSKELKKALNLKKIETGKPVKLLVAEAIVEYLGIE</sequence>
<dbReference type="EMBL" id="QPIZ01000002">
    <property type="protein sequence ID" value="RCW38865.1"/>
    <property type="molecule type" value="Genomic_DNA"/>
</dbReference>
<feature type="region of interest" description="Disordered" evidence="1">
    <location>
        <begin position="20"/>
        <end position="42"/>
    </location>
</feature>
<dbReference type="AlphaFoldDB" id="A0A368VF58"/>
<accession>A0A368VF58</accession>
<name>A0A368VF58_9BACT</name>
<protein>
    <submittedName>
        <fullName evidence="2">Uncharacterized protein</fullName>
    </submittedName>
</protein>
<evidence type="ECO:0000256" key="1">
    <source>
        <dbReference type="SAM" id="MobiDB-lite"/>
    </source>
</evidence>
<proteinExistence type="predicted"/>